<dbReference type="Proteomes" id="UP000177187">
    <property type="component" value="Unassembled WGS sequence"/>
</dbReference>
<dbReference type="AlphaFoldDB" id="A0A1F5F6Q1"/>
<gene>
    <name evidence="1" type="ORF">A2Y64_05485</name>
</gene>
<dbReference type="STRING" id="1817816.A2Y64_05485"/>
<accession>A0A1F5F6Q1</accession>
<evidence type="ECO:0000313" key="2">
    <source>
        <dbReference type="Proteomes" id="UP000177187"/>
    </source>
</evidence>
<comment type="caution">
    <text evidence="1">The sequence shown here is derived from an EMBL/GenBank/DDBJ whole genome shotgun (WGS) entry which is preliminary data.</text>
</comment>
<sequence length="255" mass="26783">MFHIPDLPVGLVGPTGGIGLSTLASARGPEPWSLRVSLGADYYDRLVGLTFPEYVPLERVVRPWMAVSFGLGGWGEFSLEAPYVNQIFAGGETFGGMGDLELAGKLAPPAPGDFAYALYARAVLPTGPTYPERDNVADYRPPVDLGPGTPDGRAALAAGLALQYDFLKGGVLGNLGYDFADGGGLEGGIGFVWAATGWFTLSVEGQYALSTYNESSLIPGFHFRVADLEFSLTLGVPLDGDGALETGLAVVLFEL</sequence>
<organism evidence="1 2">
    <name type="scientific">Candidatus Coatesbacteria bacterium RBG_13_66_14</name>
    <dbReference type="NCBI Taxonomy" id="1817816"/>
    <lineage>
        <taxon>Bacteria</taxon>
        <taxon>Candidatus Coatesiibacteriota</taxon>
    </lineage>
</organism>
<dbReference type="EMBL" id="MFAF01000077">
    <property type="protein sequence ID" value="OGD75318.1"/>
    <property type="molecule type" value="Genomic_DNA"/>
</dbReference>
<proteinExistence type="predicted"/>
<name>A0A1F5F6Q1_9BACT</name>
<protein>
    <submittedName>
        <fullName evidence="1">Uncharacterized protein</fullName>
    </submittedName>
</protein>
<evidence type="ECO:0000313" key="1">
    <source>
        <dbReference type="EMBL" id="OGD75318.1"/>
    </source>
</evidence>
<reference evidence="1 2" key="1">
    <citation type="journal article" date="2016" name="Nat. Commun.">
        <title>Thousands of microbial genomes shed light on interconnected biogeochemical processes in an aquifer system.</title>
        <authorList>
            <person name="Anantharaman K."/>
            <person name="Brown C.T."/>
            <person name="Hug L.A."/>
            <person name="Sharon I."/>
            <person name="Castelle C.J."/>
            <person name="Probst A.J."/>
            <person name="Thomas B.C."/>
            <person name="Singh A."/>
            <person name="Wilkins M.J."/>
            <person name="Karaoz U."/>
            <person name="Brodie E.L."/>
            <person name="Williams K.H."/>
            <person name="Hubbard S.S."/>
            <person name="Banfield J.F."/>
        </authorList>
    </citation>
    <scope>NUCLEOTIDE SEQUENCE [LARGE SCALE GENOMIC DNA]</scope>
</reference>